<proteinExistence type="inferred from homology"/>
<dbReference type="Proteomes" id="UP000184192">
    <property type="component" value="Unassembled WGS sequence"/>
</dbReference>
<keyword evidence="5" id="KW-0378">Hydrolase</keyword>
<name>A0A1M6AF60_9BACE</name>
<dbReference type="RefSeq" id="WP_025830494.1">
    <property type="nucleotide sequence ID" value="NZ_FQZN01000001.1"/>
</dbReference>
<feature type="modified residue" description="3-oxoalanine (Ser)" evidence="7">
    <location>
        <position position="79"/>
    </location>
</feature>
<dbReference type="EMBL" id="FQZN01000001">
    <property type="protein sequence ID" value="SHI35041.1"/>
    <property type="molecule type" value="Genomic_DNA"/>
</dbReference>
<dbReference type="InterPro" id="IPR000917">
    <property type="entry name" value="Sulfatase_N"/>
</dbReference>
<comment type="cofactor">
    <cofactor evidence="1">
        <name>Ca(2+)</name>
        <dbReference type="ChEBI" id="CHEBI:29108"/>
    </cofactor>
</comment>
<dbReference type="Pfam" id="PF00884">
    <property type="entry name" value="Sulfatase"/>
    <property type="match status" value="1"/>
</dbReference>
<dbReference type="GO" id="GO:0004065">
    <property type="term" value="F:arylsulfatase activity"/>
    <property type="evidence" value="ECO:0007669"/>
    <property type="project" value="TreeGrafter"/>
</dbReference>
<dbReference type="CDD" id="cd16144">
    <property type="entry name" value="ARS_like"/>
    <property type="match status" value="1"/>
</dbReference>
<dbReference type="eggNOG" id="COG3119">
    <property type="taxonomic scope" value="Bacteria"/>
</dbReference>
<evidence type="ECO:0000256" key="2">
    <source>
        <dbReference type="ARBA" id="ARBA00008779"/>
    </source>
</evidence>
<evidence type="ECO:0000256" key="5">
    <source>
        <dbReference type="ARBA" id="ARBA00022801"/>
    </source>
</evidence>
<comment type="similarity">
    <text evidence="2">Belongs to the sulfatase family.</text>
</comment>
<dbReference type="Gene3D" id="3.40.720.10">
    <property type="entry name" value="Alkaline Phosphatase, subunit A"/>
    <property type="match status" value="1"/>
</dbReference>
<feature type="domain" description="Sulfatase N-terminal" evidence="8">
    <location>
        <begin position="31"/>
        <end position="388"/>
    </location>
</feature>
<evidence type="ECO:0000313" key="9">
    <source>
        <dbReference type="EMBL" id="SHI35041.1"/>
    </source>
</evidence>
<evidence type="ECO:0000256" key="7">
    <source>
        <dbReference type="PIRSR" id="PIRSR600917-52"/>
    </source>
</evidence>
<dbReference type="PANTHER" id="PTHR42693:SF42">
    <property type="entry name" value="ARYLSULFATASE G"/>
    <property type="match status" value="1"/>
</dbReference>
<reference evidence="10" key="1">
    <citation type="submission" date="2016-11" db="EMBL/GenBank/DDBJ databases">
        <authorList>
            <person name="Varghese N."/>
            <person name="Submissions S."/>
        </authorList>
    </citation>
    <scope>NUCLEOTIDE SEQUENCE [LARGE SCALE GENOMIC DNA]</scope>
    <source>
        <strain evidence="10">DSM 26884</strain>
    </source>
</reference>
<evidence type="ECO:0000256" key="3">
    <source>
        <dbReference type="ARBA" id="ARBA00022723"/>
    </source>
</evidence>
<evidence type="ECO:0000256" key="6">
    <source>
        <dbReference type="ARBA" id="ARBA00022837"/>
    </source>
</evidence>
<organism evidence="9 10">
    <name type="scientific">Bacteroides stercorirosoris</name>
    <dbReference type="NCBI Taxonomy" id="871324"/>
    <lineage>
        <taxon>Bacteria</taxon>
        <taxon>Pseudomonadati</taxon>
        <taxon>Bacteroidota</taxon>
        <taxon>Bacteroidia</taxon>
        <taxon>Bacteroidales</taxon>
        <taxon>Bacteroidaceae</taxon>
        <taxon>Bacteroides</taxon>
    </lineage>
</organism>
<keyword evidence="4" id="KW-0732">Signal</keyword>
<protein>
    <submittedName>
        <fullName evidence="9">Arylsulfatase A</fullName>
    </submittedName>
</protein>
<evidence type="ECO:0000256" key="4">
    <source>
        <dbReference type="ARBA" id="ARBA00022729"/>
    </source>
</evidence>
<accession>A0A1M6AF60</accession>
<gene>
    <name evidence="9" type="ORF">SAMN05444350_101218</name>
</gene>
<dbReference type="PANTHER" id="PTHR42693">
    <property type="entry name" value="ARYLSULFATASE FAMILY MEMBER"/>
    <property type="match status" value="1"/>
</dbReference>
<keyword evidence="3" id="KW-0479">Metal-binding</keyword>
<dbReference type="Gene3D" id="3.30.1120.10">
    <property type="match status" value="1"/>
</dbReference>
<dbReference type="InterPro" id="IPR050738">
    <property type="entry name" value="Sulfatase"/>
</dbReference>
<evidence type="ECO:0000256" key="1">
    <source>
        <dbReference type="ARBA" id="ARBA00001913"/>
    </source>
</evidence>
<dbReference type="AlphaFoldDB" id="A0A1M6AF60"/>
<comment type="PTM">
    <text evidence="7">The conversion to 3-oxoalanine (also known as C-formylglycine, FGly), of a serine or cysteine residue in prokaryotes and of a cysteine residue in eukaryotes, is critical for catalytic activity.</text>
</comment>
<evidence type="ECO:0000259" key="8">
    <source>
        <dbReference type="Pfam" id="PF00884"/>
    </source>
</evidence>
<dbReference type="InterPro" id="IPR017850">
    <property type="entry name" value="Alkaline_phosphatase_core_sf"/>
</dbReference>
<keyword evidence="6" id="KW-0106">Calcium</keyword>
<keyword evidence="10" id="KW-1185">Reference proteome</keyword>
<dbReference type="GeneID" id="92710465"/>
<evidence type="ECO:0000313" key="10">
    <source>
        <dbReference type="Proteomes" id="UP000184192"/>
    </source>
</evidence>
<dbReference type="GO" id="GO:0046872">
    <property type="term" value="F:metal ion binding"/>
    <property type="evidence" value="ECO:0007669"/>
    <property type="project" value="UniProtKB-KW"/>
</dbReference>
<dbReference type="SUPFAM" id="SSF53649">
    <property type="entry name" value="Alkaline phosphatase-like"/>
    <property type="match status" value="1"/>
</dbReference>
<sequence>MNGKQIISGLAATITGILPAGAQTDKEAVKPNVIFILADDLGWTDLGCYGSSFYETPNIDRLAQEGVRFTNAYAACPVSSPTRASFQTGKYPARLHLTDYIPGGYAVASRKKIIDTSCPILPVGFVQNMPLSELTIAEALKAEDYQTAHIGKWNCSVDSLTYPQYQGYDINIAGCNKGGPGKGGYFSPYHNPYLSDGPEGEYLTDRLGDECIQIIRRFKDKPFFINLPFYQVHTPLLAKPEKVKHFEEKAQRMGLESLRAFEEKPEWKDKQPFQDATHIERVIQSNAIYAAMIASMDENIGKIINELKRLGLYENTIIIFTSDNGGLSTSEGSPTSNRPLRGGKGFTYEGGIREPLIVRMPGMRNAGILCDSIVISTDYYPTILEMTGSELHPEQHVDGISLLPLLENKKRTERDAVYWHYPHYSNQGGRPSGAIRMGNYKLLQFYDTGEVELYDLSIDLSEKKNLKDEKPEVTQELLKKLNDWRKSVDADMPVKNTKIYD</sequence>